<accession>A0A0C3DV64</accession>
<feature type="domain" description="BTB" evidence="1">
    <location>
        <begin position="4"/>
        <end position="102"/>
    </location>
</feature>
<evidence type="ECO:0000313" key="3">
    <source>
        <dbReference type="Proteomes" id="UP000053989"/>
    </source>
</evidence>
<dbReference type="EMBL" id="KN822069">
    <property type="protein sequence ID" value="KIM59846.1"/>
    <property type="molecule type" value="Genomic_DNA"/>
</dbReference>
<dbReference type="InParanoid" id="A0A0C3DV64"/>
<reference evidence="3" key="2">
    <citation type="submission" date="2015-01" db="EMBL/GenBank/DDBJ databases">
        <title>Evolutionary Origins and Diversification of the Mycorrhizal Mutualists.</title>
        <authorList>
            <consortium name="DOE Joint Genome Institute"/>
            <consortium name="Mycorrhizal Genomics Consortium"/>
            <person name="Kohler A."/>
            <person name="Kuo A."/>
            <person name="Nagy L.G."/>
            <person name="Floudas D."/>
            <person name="Copeland A."/>
            <person name="Barry K.W."/>
            <person name="Cichocki N."/>
            <person name="Veneault-Fourrey C."/>
            <person name="LaButti K."/>
            <person name="Lindquist E.A."/>
            <person name="Lipzen A."/>
            <person name="Lundell T."/>
            <person name="Morin E."/>
            <person name="Murat C."/>
            <person name="Riley R."/>
            <person name="Ohm R."/>
            <person name="Sun H."/>
            <person name="Tunlid A."/>
            <person name="Henrissat B."/>
            <person name="Grigoriev I.V."/>
            <person name="Hibbett D.S."/>
            <person name="Martin F."/>
        </authorList>
    </citation>
    <scope>NUCLEOTIDE SEQUENCE [LARGE SCALE GENOMIC DNA]</scope>
    <source>
        <strain evidence="3">Foug A</strain>
    </source>
</reference>
<gene>
    <name evidence="2" type="ORF">SCLCIDRAFT_27079</name>
</gene>
<proteinExistence type="predicted"/>
<dbReference type="Proteomes" id="UP000053989">
    <property type="component" value="Unassembled WGS sequence"/>
</dbReference>
<dbReference type="STRING" id="1036808.A0A0C3DV64"/>
<dbReference type="InterPro" id="IPR000210">
    <property type="entry name" value="BTB/POZ_dom"/>
</dbReference>
<protein>
    <recommendedName>
        <fullName evidence="1">BTB domain-containing protein</fullName>
    </recommendedName>
</protein>
<dbReference type="SUPFAM" id="SSF54695">
    <property type="entry name" value="POZ domain"/>
    <property type="match status" value="1"/>
</dbReference>
<evidence type="ECO:0000259" key="1">
    <source>
        <dbReference type="Pfam" id="PF00651"/>
    </source>
</evidence>
<keyword evidence="3" id="KW-1185">Reference proteome</keyword>
<name>A0A0C3DV64_9AGAM</name>
<sequence length="191" mass="21693">MSQVQNALFKVHQSVLSDKSLIFKDMFNVDKDCGVGVPQTEGSSDDHPILLEGLITEVGFELFLSVCYNKWRPDASQLPEDTIMDLLKLSKLYASKAARHHAIAQLNFHCYSMQPATLISVTLKYHIKDVFHYAFTKLISKHVNDFEVSDYALLTHPVWIALLKVKERLDQHRHIVACELPTLTHSTCCPV</sequence>
<dbReference type="InterPro" id="IPR011333">
    <property type="entry name" value="SKP1/BTB/POZ_sf"/>
</dbReference>
<organism evidence="2 3">
    <name type="scientific">Scleroderma citrinum Foug A</name>
    <dbReference type="NCBI Taxonomy" id="1036808"/>
    <lineage>
        <taxon>Eukaryota</taxon>
        <taxon>Fungi</taxon>
        <taxon>Dikarya</taxon>
        <taxon>Basidiomycota</taxon>
        <taxon>Agaricomycotina</taxon>
        <taxon>Agaricomycetes</taxon>
        <taxon>Agaricomycetidae</taxon>
        <taxon>Boletales</taxon>
        <taxon>Sclerodermatineae</taxon>
        <taxon>Sclerodermataceae</taxon>
        <taxon>Scleroderma</taxon>
    </lineage>
</organism>
<dbReference type="Gene3D" id="3.30.710.10">
    <property type="entry name" value="Potassium Channel Kv1.1, Chain A"/>
    <property type="match status" value="1"/>
</dbReference>
<dbReference type="Pfam" id="PF00651">
    <property type="entry name" value="BTB"/>
    <property type="match status" value="1"/>
</dbReference>
<dbReference type="OrthoDB" id="2593747at2759"/>
<evidence type="ECO:0000313" key="2">
    <source>
        <dbReference type="EMBL" id="KIM59846.1"/>
    </source>
</evidence>
<reference evidence="2 3" key="1">
    <citation type="submission" date="2014-04" db="EMBL/GenBank/DDBJ databases">
        <authorList>
            <consortium name="DOE Joint Genome Institute"/>
            <person name="Kuo A."/>
            <person name="Kohler A."/>
            <person name="Nagy L.G."/>
            <person name="Floudas D."/>
            <person name="Copeland A."/>
            <person name="Barry K.W."/>
            <person name="Cichocki N."/>
            <person name="Veneault-Fourrey C."/>
            <person name="LaButti K."/>
            <person name="Lindquist E.A."/>
            <person name="Lipzen A."/>
            <person name="Lundell T."/>
            <person name="Morin E."/>
            <person name="Murat C."/>
            <person name="Sun H."/>
            <person name="Tunlid A."/>
            <person name="Henrissat B."/>
            <person name="Grigoriev I.V."/>
            <person name="Hibbett D.S."/>
            <person name="Martin F."/>
            <person name="Nordberg H.P."/>
            <person name="Cantor M.N."/>
            <person name="Hua S.X."/>
        </authorList>
    </citation>
    <scope>NUCLEOTIDE SEQUENCE [LARGE SCALE GENOMIC DNA]</scope>
    <source>
        <strain evidence="2 3">Foug A</strain>
    </source>
</reference>
<dbReference type="AlphaFoldDB" id="A0A0C3DV64"/>
<dbReference type="HOGENOM" id="CLU_047592_4_0_1"/>